<keyword evidence="3" id="KW-1185">Reference proteome</keyword>
<evidence type="ECO:0000313" key="2">
    <source>
        <dbReference type="EMBL" id="KAK9395717.1"/>
    </source>
</evidence>
<sequence length="196" mass="23765">MDTGIDKSNPSKAEIKYNNIDLRKFTNRNRLKDVWRELHEKYIKRLEEEIKELESKYIESRENRIMLELSAKRKELQNIELEQVQRNLIYLNREFYENSNKNSRMLARATQVKKAKRLIGVIKNDKEERCNMMREKMLIFQKFFEKLYMGKEINVNESLLALDVFKAFDCVEWPTLKILIEKLGFRKKIRKVINQL</sequence>
<dbReference type="AlphaFoldDB" id="A0AAW1B104"/>
<organism evidence="2 3">
    <name type="scientific">Crotalus adamanteus</name>
    <name type="common">Eastern diamondback rattlesnake</name>
    <dbReference type="NCBI Taxonomy" id="8729"/>
    <lineage>
        <taxon>Eukaryota</taxon>
        <taxon>Metazoa</taxon>
        <taxon>Chordata</taxon>
        <taxon>Craniata</taxon>
        <taxon>Vertebrata</taxon>
        <taxon>Euteleostomi</taxon>
        <taxon>Lepidosauria</taxon>
        <taxon>Squamata</taxon>
        <taxon>Bifurcata</taxon>
        <taxon>Unidentata</taxon>
        <taxon>Episquamata</taxon>
        <taxon>Toxicofera</taxon>
        <taxon>Serpentes</taxon>
        <taxon>Colubroidea</taxon>
        <taxon>Viperidae</taxon>
        <taxon>Crotalinae</taxon>
        <taxon>Crotalus</taxon>
    </lineage>
</organism>
<proteinExistence type="predicted"/>
<evidence type="ECO:0000313" key="3">
    <source>
        <dbReference type="Proteomes" id="UP001474421"/>
    </source>
</evidence>
<dbReference type="PANTHER" id="PTHR31635">
    <property type="entry name" value="REVERSE TRANSCRIPTASE DOMAIN-CONTAINING PROTEIN-RELATED"/>
    <property type="match status" value="1"/>
</dbReference>
<accession>A0AAW1B104</accession>
<dbReference type="EMBL" id="JAOTOJ010000009">
    <property type="protein sequence ID" value="KAK9395717.1"/>
    <property type="molecule type" value="Genomic_DNA"/>
</dbReference>
<comment type="caution">
    <text evidence="2">The sequence shown here is derived from an EMBL/GenBank/DDBJ whole genome shotgun (WGS) entry which is preliminary data.</text>
</comment>
<reference evidence="2 3" key="1">
    <citation type="journal article" date="2024" name="Proc. Natl. Acad. Sci. U.S.A.">
        <title>The genetic regulatory architecture and epigenomic basis for age-related changes in rattlesnake venom.</title>
        <authorList>
            <person name="Hogan M.P."/>
            <person name="Holding M.L."/>
            <person name="Nystrom G.S."/>
            <person name="Colston T.J."/>
            <person name="Bartlett D.A."/>
            <person name="Mason A.J."/>
            <person name="Ellsworth S.A."/>
            <person name="Rautsaw R.M."/>
            <person name="Lawrence K.C."/>
            <person name="Strickland J.L."/>
            <person name="He B."/>
            <person name="Fraser P."/>
            <person name="Margres M.J."/>
            <person name="Gilbert D.M."/>
            <person name="Gibbs H.L."/>
            <person name="Parkinson C.L."/>
            <person name="Rokyta D.R."/>
        </authorList>
    </citation>
    <scope>NUCLEOTIDE SEQUENCE [LARGE SCALE GENOMIC DNA]</scope>
    <source>
        <strain evidence="2">DRR0105</strain>
    </source>
</reference>
<gene>
    <name evidence="2" type="ORF">NXF25_019078</name>
</gene>
<evidence type="ECO:0008006" key="4">
    <source>
        <dbReference type="Google" id="ProtNLM"/>
    </source>
</evidence>
<dbReference type="PANTHER" id="PTHR31635:SF196">
    <property type="entry name" value="REVERSE TRANSCRIPTASE DOMAIN-CONTAINING PROTEIN-RELATED"/>
    <property type="match status" value="1"/>
</dbReference>
<name>A0AAW1B104_CROAD</name>
<feature type="coiled-coil region" evidence="1">
    <location>
        <begin position="36"/>
        <end position="63"/>
    </location>
</feature>
<keyword evidence="1" id="KW-0175">Coiled coil</keyword>
<dbReference type="Proteomes" id="UP001474421">
    <property type="component" value="Unassembled WGS sequence"/>
</dbReference>
<protein>
    <recommendedName>
        <fullName evidence="4">Reverse transcriptase domain-containing protein</fullName>
    </recommendedName>
</protein>
<evidence type="ECO:0000256" key="1">
    <source>
        <dbReference type="SAM" id="Coils"/>
    </source>
</evidence>